<dbReference type="EnsemblMetazoa" id="AALFPA23_002944.R3052">
    <property type="protein sequence ID" value="AALFPA23_002944.P3052"/>
    <property type="gene ID" value="AALFPA23_002944"/>
</dbReference>
<protein>
    <recommendedName>
        <fullName evidence="9">DDE Tnp4 domain-containing protein</fullName>
    </recommendedName>
</protein>
<reference evidence="10" key="2">
    <citation type="submission" date="2025-05" db="UniProtKB">
        <authorList>
            <consortium name="EnsemblMetazoa"/>
        </authorList>
    </citation>
    <scope>IDENTIFICATION</scope>
    <source>
        <strain evidence="10">Foshan</strain>
    </source>
</reference>
<sequence length="380" mass="43918">MEIIDCLSSSSDDSEDSDSEMFFNVFFPSSCPQEKKVRVANFVEDVIDRYNDKQFRDQFRMNRSTADYLINKYESSSFGCINDGRGRKGIPPKTQILAFLWFSANKDSYREVCNLFNMAESTFFSHLNDVLDFFYDISKQYIHFPDTDEGKERLAAGFEKISKLSNVIGCIDGSYVSIRKPANKIRSTYINRHDMVSITLQGVCDAEKKFLDVCVGSPSKIHDSRIFSLSPLSDDLPQICNGRFHLLGDAAYPLREYLLTPYRDDGRLTRKKRKYNLNHAQTRVKIENAFSLLKTRFRQLMRLDFFTVERMCKFVMACCVLHNICISMNDYFEIDDDITQQESSVNQSRNPVQPNDPDVRSSALRRLGEIKRDNIADSLQ</sequence>
<keyword evidence="7" id="KW-0539">Nucleus</keyword>
<evidence type="ECO:0000256" key="1">
    <source>
        <dbReference type="ARBA" id="ARBA00001968"/>
    </source>
</evidence>
<dbReference type="InterPro" id="IPR045249">
    <property type="entry name" value="HARBI1-like"/>
</dbReference>
<organism evidence="10 11">
    <name type="scientific">Aedes albopictus</name>
    <name type="common">Asian tiger mosquito</name>
    <name type="synonym">Stegomyia albopicta</name>
    <dbReference type="NCBI Taxonomy" id="7160"/>
    <lineage>
        <taxon>Eukaryota</taxon>
        <taxon>Metazoa</taxon>
        <taxon>Ecdysozoa</taxon>
        <taxon>Arthropoda</taxon>
        <taxon>Hexapoda</taxon>
        <taxon>Insecta</taxon>
        <taxon>Pterygota</taxon>
        <taxon>Neoptera</taxon>
        <taxon>Endopterygota</taxon>
        <taxon>Diptera</taxon>
        <taxon>Nematocera</taxon>
        <taxon>Culicoidea</taxon>
        <taxon>Culicidae</taxon>
        <taxon>Culicinae</taxon>
        <taxon>Aedini</taxon>
        <taxon>Aedes</taxon>
        <taxon>Stegomyia</taxon>
    </lineage>
</organism>
<dbReference type="GeneID" id="115258698"/>
<reference evidence="11" key="1">
    <citation type="journal article" date="2015" name="Proc. Natl. Acad. Sci. U.S.A.">
        <title>Genome sequence of the Asian Tiger mosquito, Aedes albopictus, reveals insights into its biology, genetics, and evolution.</title>
        <authorList>
            <person name="Chen X.G."/>
            <person name="Jiang X."/>
            <person name="Gu J."/>
            <person name="Xu M."/>
            <person name="Wu Y."/>
            <person name="Deng Y."/>
            <person name="Zhang C."/>
            <person name="Bonizzoni M."/>
            <person name="Dermauw W."/>
            <person name="Vontas J."/>
            <person name="Armbruster P."/>
            <person name="Huang X."/>
            <person name="Yang Y."/>
            <person name="Zhang H."/>
            <person name="He W."/>
            <person name="Peng H."/>
            <person name="Liu Y."/>
            <person name="Wu K."/>
            <person name="Chen J."/>
            <person name="Lirakis M."/>
            <person name="Topalis P."/>
            <person name="Van Leeuwen T."/>
            <person name="Hall A.B."/>
            <person name="Jiang X."/>
            <person name="Thorpe C."/>
            <person name="Mueller R.L."/>
            <person name="Sun C."/>
            <person name="Waterhouse R.M."/>
            <person name="Yan G."/>
            <person name="Tu Z.J."/>
            <person name="Fang X."/>
            <person name="James A.A."/>
        </authorList>
    </citation>
    <scope>NUCLEOTIDE SEQUENCE [LARGE SCALE GENOMIC DNA]</scope>
    <source>
        <strain evidence="11">Foshan</strain>
    </source>
</reference>
<evidence type="ECO:0000256" key="5">
    <source>
        <dbReference type="ARBA" id="ARBA00022723"/>
    </source>
</evidence>
<evidence type="ECO:0000256" key="4">
    <source>
        <dbReference type="ARBA" id="ARBA00022722"/>
    </source>
</evidence>
<feature type="domain" description="DDE Tnp4" evidence="9">
    <location>
        <begin position="171"/>
        <end position="323"/>
    </location>
</feature>
<evidence type="ECO:0000313" key="10">
    <source>
        <dbReference type="EnsemblMetazoa" id="AALFPA23_002944.P3052"/>
    </source>
</evidence>
<keyword evidence="6" id="KW-0378">Hydrolase</keyword>
<feature type="region of interest" description="Disordered" evidence="8">
    <location>
        <begin position="342"/>
        <end position="361"/>
    </location>
</feature>
<dbReference type="Pfam" id="PF13359">
    <property type="entry name" value="DDE_Tnp_4"/>
    <property type="match status" value="1"/>
</dbReference>
<dbReference type="RefSeq" id="XP_029714898.2">
    <property type="nucleotide sequence ID" value="XM_029859038.2"/>
</dbReference>
<keyword evidence="5" id="KW-0479">Metal-binding</keyword>
<keyword evidence="4" id="KW-0540">Nuclease</keyword>
<evidence type="ECO:0000313" key="11">
    <source>
        <dbReference type="Proteomes" id="UP000069940"/>
    </source>
</evidence>
<evidence type="ECO:0000256" key="7">
    <source>
        <dbReference type="ARBA" id="ARBA00023242"/>
    </source>
</evidence>
<evidence type="ECO:0000256" key="3">
    <source>
        <dbReference type="ARBA" id="ARBA00006958"/>
    </source>
</evidence>
<evidence type="ECO:0000256" key="6">
    <source>
        <dbReference type="ARBA" id="ARBA00022801"/>
    </source>
</evidence>
<proteinExistence type="inferred from homology"/>
<keyword evidence="11" id="KW-1185">Reference proteome</keyword>
<dbReference type="PANTHER" id="PTHR22930:SF85">
    <property type="entry name" value="GH03217P-RELATED"/>
    <property type="match status" value="1"/>
</dbReference>
<dbReference type="Proteomes" id="UP000069940">
    <property type="component" value="Unassembled WGS sequence"/>
</dbReference>
<evidence type="ECO:0000256" key="8">
    <source>
        <dbReference type="SAM" id="MobiDB-lite"/>
    </source>
</evidence>
<comment type="cofactor">
    <cofactor evidence="1">
        <name>a divalent metal cation</name>
        <dbReference type="ChEBI" id="CHEBI:60240"/>
    </cofactor>
</comment>
<name>A0ABM1XUC8_AEDAL</name>
<evidence type="ECO:0000259" key="9">
    <source>
        <dbReference type="Pfam" id="PF13359"/>
    </source>
</evidence>
<dbReference type="InterPro" id="IPR027806">
    <property type="entry name" value="HARBI1_dom"/>
</dbReference>
<dbReference type="PANTHER" id="PTHR22930">
    <property type="match status" value="1"/>
</dbReference>
<evidence type="ECO:0000256" key="2">
    <source>
        <dbReference type="ARBA" id="ARBA00004123"/>
    </source>
</evidence>
<feature type="compositionally biased region" description="Polar residues" evidence="8">
    <location>
        <begin position="342"/>
        <end position="353"/>
    </location>
</feature>
<accession>A0ABM1XUC8</accession>
<comment type="similarity">
    <text evidence="3">Belongs to the HARBI1 family.</text>
</comment>
<comment type="subcellular location">
    <subcellularLocation>
        <location evidence="2">Nucleus</location>
    </subcellularLocation>
</comment>